<evidence type="ECO:0000256" key="6">
    <source>
        <dbReference type="SAM" id="MobiDB-lite"/>
    </source>
</evidence>
<feature type="compositionally biased region" description="Polar residues" evidence="6">
    <location>
        <begin position="22"/>
        <end position="34"/>
    </location>
</feature>
<dbReference type="Proteomes" id="UP000326939">
    <property type="component" value="Chromosome 14"/>
</dbReference>
<reference evidence="9" key="1">
    <citation type="journal article" date="2019" name="Gigascience">
        <title>De novo genome assembly of the endangered Acer yangbiense, a plant species with extremely small populations endemic to Yunnan Province, China.</title>
        <authorList>
            <person name="Yang J."/>
            <person name="Wariss H.M."/>
            <person name="Tao L."/>
            <person name="Zhang R."/>
            <person name="Yun Q."/>
            <person name="Hollingsworth P."/>
            <person name="Dao Z."/>
            <person name="Luo G."/>
            <person name="Guo H."/>
            <person name="Ma Y."/>
            <person name="Sun W."/>
        </authorList>
    </citation>
    <scope>NUCLEOTIDE SEQUENCE [LARGE SCALE GENOMIC DNA]</scope>
    <source>
        <strain evidence="9">cv. br00</strain>
    </source>
</reference>
<evidence type="ECO:0000313" key="8">
    <source>
        <dbReference type="EMBL" id="KAB5526629.1"/>
    </source>
</evidence>
<evidence type="ECO:0000256" key="3">
    <source>
        <dbReference type="ARBA" id="ARBA00022884"/>
    </source>
</evidence>
<evidence type="ECO:0000256" key="1">
    <source>
        <dbReference type="ARBA" id="ARBA00022737"/>
    </source>
</evidence>
<name>A0A5N5K5E7_9ROSI</name>
<dbReference type="InterPro" id="IPR033712">
    <property type="entry name" value="Pumilio_RNA-bd"/>
</dbReference>
<dbReference type="PANTHER" id="PTHR12537:SF63">
    <property type="entry name" value="PUMILIO HOMOLOG 15"/>
    <property type="match status" value="1"/>
</dbReference>
<dbReference type="InterPro" id="IPR016024">
    <property type="entry name" value="ARM-type_fold"/>
</dbReference>
<dbReference type="Gene3D" id="1.25.10.10">
    <property type="entry name" value="Leucine-rich Repeat Variant"/>
    <property type="match status" value="1"/>
</dbReference>
<dbReference type="PROSITE" id="PS50303">
    <property type="entry name" value="PUM_HD"/>
    <property type="match status" value="1"/>
</dbReference>
<proteinExistence type="predicted"/>
<organism evidence="8 9">
    <name type="scientific">Salix brachista</name>
    <dbReference type="NCBI Taxonomy" id="2182728"/>
    <lineage>
        <taxon>Eukaryota</taxon>
        <taxon>Viridiplantae</taxon>
        <taxon>Streptophyta</taxon>
        <taxon>Embryophyta</taxon>
        <taxon>Tracheophyta</taxon>
        <taxon>Spermatophyta</taxon>
        <taxon>Magnoliopsida</taxon>
        <taxon>eudicotyledons</taxon>
        <taxon>Gunneridae</taxon>
        <taxon>Pentapetalae</taxon>
        <taxon>rosids</taxon>
        <taxon>fabids</taxon>
        <taxon>Malpighiales</taxon>
        <taxon>Salicaceae</taxon>
        <taxon>Saliceae</taxon>
        <taxon>Salix</taxon>
    </lineage>
</organism>
<keyword evidence="1" id="KW-0677">Repeat</keyword>
<dbReference type="InterPro" id="IPR001313">
    <property type="entry name" value="Pumilio_RNA-bd_rpt"/>
</dbReference>
<dbReference type="CDD" id="cd07920">
    <property type="entry name" value="Pumilio"/>
    <property type="match status" value="1"/>
</dbReference>
<dbReference type="PROSITE" id="PS50302">
    <property type="entry name" value="PUM"/>
    <property type="match status" value="6"/>
</dbReference>
<feature type="repeat" description="Pumilio" evidence="5">
    <location>
        <begin position="185"/>
        <end position="220"/>
    </location>
</feature>
<feature type="repeat" description="Pumilio" evidence="5">
    <location>
        <begin position="221"/>
        <end position="256"/>
    </location>
</feature>
<dbReference type="GO" id="GO:0005737">
    <property type="term" value="C:cytoplasm"/>
    <property type="evidence" value="ECO:0007669"/>
    <property type="project" value="TreeGrafter"/>
</dbReference>
<dbReference type="GO" id="GO:0006417">
    <property type="term" value="P:regulation of translation"/>
    <property type="evidence" value="ECO:0007669"/>
    <property type="project" value="UniProtKB-KW"/>
</dbReference>
<keyword evidence="2" id="KW-0810">Translation regulation</keyword>
<evidence type="ECO:0000259" key="7">
    <source>
        <dbReference type="PROSITE" id="PS50303"/>
    </source>
</evidence>
<feature type="repeat" description="Pumilio" evidence="5">
    <location>
        <begin position="333"/>
        <end position="368"/>
    </location>
</feature>
<comment type="caution">
    <text evidence="8">The sequence shown here is derived from an EMBL/GenBank/DDBJ whole genome shotgun (WGS) entry which is preliminary data.</text>
</comment>
<feature type="repeat" description="Pumilio" evidence="5">
    <location>
        <begin position="369"/>
        <end position="404"/>
    </location>
</feature>
<dbReference type="InterPro" id="IPR033133">
    <property type="entry name" value="PUM-HD"/>
</dbReference>
<evidence type="ECO:0000256" key="2">
    <source>
        <dbReference type="ARBA" id="ARBA00022845"/>
    </source>
</evidence>
<dbReference type="Pfam" id="PF00806">
    <property type="entry name" value="PUF"/>
    <property type="match status" value="8"/>
</dbReference>
<keyword evidence="3" id="KW-0694">RNA-binding</keyword>
<dbReference type="InterPro" id="IPR011989">
    <property type="entry name" value="ARM-like"/>
</dbReference>
<comment type="function">
    <text evidence="4">Sequence-specific RNA-binding protein that regulates translation and mRNA stability by binding the 3'-UTR of target mRNAs.</text>
</comment>
<feature type="repeat" description="Pumilio" evidence="5">
    <location>
        <begin position="405"/>
        <end position="441"/>
    </location>
</feature>
<evidence type="ECO:0000256" key="5">
    <source>
        <dbReference type="PROSITE-ProRule" id="PRU00317"/>
    </source>
</evidence>
<dbReference type="FunFam" id="1.25.10.10:FF:000237">
    <property type="entry name" value="Pumilio homolog 9"/>
    <property type="match status" value="1"/>
</dbReference>
<keyword evidence="9" id="KW-1185">Reference proteome</keyword>
<dbReference type="GO" id="GO:0003729">
    <property type="term" value="F:mRNA binding"/>
    <property type="evidence" value="ECO:0007669"/>
    <property type="project" value="TreeGrafter"/>
</dbReference>
<evidence type="ECO:0000256" key="4">
    <source>
        <dbReference type="ARBA" id="ARBA00058490"/>
    </source>
</evidence>
<evidence type="ECO:0000313" key="9">
    <source>
        <dbReference type="Proteomes" id="UP000326939"/>
    </source>
</evidence>
<dbReference type="SUPFAM" id="SSF48371">
    <property type="entry name" value="ARM repeat"/>
    <property type="match status" value="1"/>
</dbReference>
<dbReference type="PANTHER" id="PTHR12537">
    <property type="entry name" value="RNA BINDING PROTEIN PUMILIO-RELATED"/>
    <property type="match status" value="1"/>
</dbReference>
<gene>
    <name evidence="8" type="ORF">DKX38_020476</name>
</gene>
<feature type="region of interest" description="Disordered" evidence="6">
    <location>
        <begin position="1"/>
        <end position="34"/>
    </location>
</feature>
<accession>A0A5N5K5E7</accession>
<feature type="domain" description="PUM-HD" evidence="7">
    <location>
        <begin position="158"/>
        <end position="506"/>
    </location>
</feature>
<dbReference type="AlphaFoldDB" id="A0A5N5K5E7"/>
<feature type="repeat" description="Pumilio" evidence="5">
    <location>
        <begin position="297"/>
        <end position="332"/>
    </location>
</feature>
<dbReference type="EMBL" id="VDCV01000014">
    <property type="protein sequence ID" value="KAB5526629.1"/>
    <property type="molecule type" value="Genomic_DNA"/>
</dbReference>
<dbReference type="SMART" id="SM00025">
    <property type="entry name" value="Pumilio"/>
    <property type="match status" value="8"/>
</dbReference>
<protein>
    <recommendedName>
        <fullName evidence="7">PUM-HD domain-containing protein</fullName>
    </recommendedName>
</protein>
<sequence length="593" mass="65980">MDRHQHQQRLRFLAGTRPFSPKTPNSLSTDQSRASPKISTQNLIFLESLFSRLAVSQDTQDLYSRYNSNISNGSVVNLNSFDGFGLGGVDQAGFFTTQNNDIDTFGATRVQDFLRNSILTGSCSDLGTDSSVYSGAYQNPNFNDRRGLVQRESNYRSINDGLVYKNKNSWTRRPLGLQDYLSWEDLSGKVVALAKDPYGCKFLQKVIESATREQIDALFYEVIGYVGGLIVDPFGNYVVQKLVEVLSEEQRTMILRMLTRTDFQLVRICLDVHGTRAVQKLLYCITNPQQVSIVVSALSQGAVSLIKDSNGHHVIQHFLKYFSSEDNKYILKQVAENCFGIATNKSGCCVLQRCVEYSEGEARDRLLDEIIANALLLAEDHYGNYVVQHILKLKLPEITEKLLAQFEGSYMALSCNKYGSNVVECCLLTTRKEQSTQIIMELLRNPHSSMLLVDPFGNFVIQKALSVSQLIGRNSPSLPMSISPKQVCLPAPPPCMACIGTAPKIFTRSDTKERSNDAQQYLRAKGTGLAEQEREAATTVGMCNGIMGVLNLDLAQVAEFVKARLGAEVEMGGCKTKQKVFVSGSVDRARFWS</sequence>